<protein>
    <recommendedName>
        <fullName evidence="7">Phospholipase B-like</fullName>
        <ecNumber evidence="7">3.1.1.-</ecNumber>
    </recommendedName>
</protein>
<dbReference type="EMBL" id="JARBDR010000214">
    <property type="protein sequence ID" value="KAJ8319226.1"/>
    <property type="molecule type" value="Genomic_DNA"/>
</dbReference>
<comment type="caution">
    <text evidence="8">The sequence shown here is derived from an EMBL/GenBank/DDBJ whole genome shotgun (WGS) entry which is preliminary data.</text>
</comment>
<comment type="function">
    <text evidence="7">Putative phospholipase.</text>
</comment>
<evidence type="ECO:0000256" key="4">
    <source>
        <dbReference type="ARBA" id="ARBA00022963"/>
    </source>
</evidence>
<dbReference type="PANTHER" id="PTHR12370">
    <property type="entry name" value="PHOSPHOLIPASE B-RELATED"/>
    <property type="match status" value="1"/>
</dbReference>
<dbReference type="Gene3D" id="2.10.70.60">
    <property type="entry name" value="Phospholipase B-like, domain 1"/>
    <property type="match status" value="1"/>
</dbReference>
<keyword evidence="4 7" id="KW-0442">Lipid degradation</keyword>
<feature type="chain" id="PRO_5044984918" description="Phospholipase B-like" evidence="7">
    <location>
        <begin position="28"/>
        <end position="499"/>
    </location>
</feature>
<reference evidence="8 9" key="1">
    <citation type="submission" date="2022-12" db="EMBL/GenBank/DDBJ databases">
        <title>Chromosome-level genome of Tegillarca granosa.</title>
        <authorList>
            <person name="Kim J."/>
        </authorList>
    </citation>
    <scope>NUCLEOTIDE SEQUENCE [LARGE SCALE GENOMIC DNA]</scope>
    <source>
        <strain evidence="8">Teg-2019</strain>
        <tissue evidence="8">Adductor muscle</tissue>
    </source>
</reference>
<dbReference type="InterPro" id="IPR043042">
    <property type="entry name" value="PLipase_B-like_dom3"/>
</dbReference>
<dbReference type="InterPro" id="IPR007000">
    <property type="entry name" value="PLipase_B-like"/>
</dbReference>
<keyword evidence="6" id="KW-0325">Glycoprotein</keyword>
<dbReference type="InterPro" id="IPR043041">
    <property type="entry name" value="PLipase_B-like_dom2"/>
</dbReference>
<comment type="similarity">
    <text evidence="1 7">Belongs to the phospholipase B-like family.</text>
</comment>
<evidence type="ECO:0000313" key="9">
    <source>
        <dbReference type="Proteomes" id="UP001217089"/>
    </source>
</evidence>
<feature type="signal peptide" evidence="7">
    <location>
        <begin position="1"/>
        <end position="27"/>
    </location>
</feature>
<gene>
    <name evidence="8" type="ORF">KUTeg_004317</name>
</gene>
<evidence type="ECO:0000256" key="3">
    <source>
        <dbReference type="ARBA" id="ARBA00022801"/>
    </source>
</evidence>
<keyword evidence="9" id="KW-1185">Reference proteome</keyword>
<evidence type="ECO:0000256" key="2">
    <source>
        <dbReference type="ARBA" id="ARBA00022729"/>
    </source>
</evidence>
<evidence type="ECO:0000256" key="1">
    <source>
        <dbReference type="ARBA" id="ARBA00007835"/>
    </source>
</evidence>
<organism evidence="8 9">
    <name type="scientific">Tegillarca granosa</name>
    <name type="common">Malaysian cockle</name>
    <name type="synonym">Anadara granosa</name>
    <dbReference type="NCBI Taxonomy" id="220873"/>
    <lineage>
        <taxon>Eukaryota</taxon>
        <taxon>Metazoa</taxon>
        <taxon>Spiralia</taxon>
        <taxon>Lophotrochozoa</taxon>
        <taxon>Mollusca</taxon>
        <taxon>Bivalvia</taxon>
        <taxon>Autobranchia</taxon>
        <taxon>Pteriomorphia</taxon>
        <taxon>Arcoida</taxon>
        <taxon>Arcoidea</taxon>
        <taxon>Arcidae</taxon>
        <taxon>Tegillarca</taxon>
    </lineage>
</organism>
<dbReference type="PANTHER" id="PTHR12370:SF1">
    <property type="entry name" value="PHOSPHOLIPASE B-LIKE 1"/>
    <property type="match status" value="1"/>
</dbReference>
<keyword evidence="3 7" id="KW-0378">Hydrolase</keyword>
<keyword evidence="5 7" id="KW-0443">Lipid metabolism</keyword>
<accession>A0ABQ9FSS9</accession>
<evidence type="ECO:0000256" key="7">
    <source>
        <dbReference type="RuleBase" id="RU364138"/>
    </source>
</evidence>
<dbReference type="Gene3D" id="1.10.439.20">
    <property type="entry name" value="Phospholipase B-like, domain 2"/>
    <property type="match status" value="1"/>
</dbReference>
<sequence>MILLEHKVMMGARKLCFLFLFAIFVASEGTYNYGSLYCENDQKLTCHYKPNVLDVKGAVAVASYNDTLMETGWGILDIASGYGKSITVQDRDIMYAAGFLEGTLTAKHIYQHYQNMKDYFFKSATTDLMQDVKNFFAKQDSWLRKNVEDNANDPFWRHAGMIISQFDGLVDGYKSAAGQNQNLDVFAFQALNGVGDLIDLMKALQPSSIPDWTKMTKVEATEYVQRHGMCSALVKVLGAYENLFMSHSSWFEYQATLRIYKHYNFNVLDSATAAKRISFSSYPGFLESLDDFYLMSSQMVMLQTTNNVFNTSLYKFVQPQSLLAWQRIRMANMMAHSGKEWAGVVSKYNSGTYNNQYMIIDLKKIQLGKSIGDDALWVIEQIPTLVKSGDQSEILRADYENDKYSEGDSCNAICCRGDLKHAKPGPFGCYDTKVADYEMALNFEANIISGPTTSHGLPAFEWTESYTQSHIGLPKTYNFPFITTKPRWDNKKVRKFGKM</sequence>
<dbReference type="InterPro" id="IPR043040">
    <property type="entry name" value="PLipase_B-like_dom1"/>
</dbReference>
<name>A0ABQ9FSS9_TEGGR</name>
<dbReference type="EC" id="3.1.1.-" evidence="7"/>
<dbReference type="Gene3D" id="3.60.60.20">
    <property type="match status" value="2"/>
</dbReference>
<evidence type="ECO:0000256" key="6">
    <source>
        <dbReference type="ARBA" id="ARBA00023180"/>
    </source>
</evidence>
<evidence type="ECO:0000256" key="5">
    <source>
        <dbReference type="ARBA" id="ARBA00023098"/>
    </source>
</evidence>
<keyword evidence="2 7" id="KW-0732">Signal</keyword>
<evidence type="ECO:0000313" key="8">
    <source>
        <dbReference type="EMBL" id="KAJ8319226.1"/>
    </source>
</evidence>
<dbReference type="Proteomes" id="UP001217089">
    <property type="component" value="Unassembled WGS sequence"/>
</dbReference>
<dbReference type="Pfam" id="PF04916">
    <property type="entry name" value="Phospholip_B"/>
    <property type="match status" value="2"/>
</dbReference>
<proteinExistence type="inferred from homology"/>